<evidence type="ECO:0000259" key="8">
    <source>
        <dbReference type="PROSITE" id="PS50928"/>
    </source>
</evidence>
<dbReference type="EMBL" id="LGFT01000052">
    <property type="protein sequence ID" value="KUK43721.1"/>
    <property type="molecule type" value="Genomic_DNA"/>
</dbReference>
<accession>A0A117LF54</accession>
<dbReference type="PATRIC" id="fig|301375.6.peg.2041"/>
<dbReference type="InterPro" id="IPR050366">
    <property type="entry name" value="BP-dependent_transpt_permease"/>
</dbReference>
<dbReference type="EMBL" id="LGHB01000044">
    <property type="protein sequence ID" value="KUK94728.1"/>
    <property type="molecule type" value="Genomic_DNA"/>
</dbReference>
<dbReference type="InterPro" id="IPR025966">
    <property type="entry name" value="OppC_N"/>
</dbReference>
<keyword evidence="5 7" id="KW-1133">Transmembrane helix</keyword>
<dbReference type="Proteomes" id="UP000053961">
    <property type="component" value="Unassembled WGS sequence"/>
</dbReference>
<dbReference type="InterPro" id="IPR000515">
    <property type="entry name" value="MetI-like"/>
</dbReference>
<feature type="transmembrane region" description="Helical" evidence="7">
    <location>
        <begin position="114"/>
        <end position="133"/>
    </location>
</feature>
<feature type="transmembrane region" description="Helical" evidence="7">
    <location>
        <begin position="81"/>
        <end position="107"/>
    </location>
</feature>
<evidence type="ECO:0000256" key="5">
    <source>
        <dbReference type="ARBA" id="ARBA00022989"/>
    </source>
</evidence>
<evidence type="ECO:0000256" key="6">
    <source>
        <dbReference type="ARBA" id="ARBA00023136"/>
    </source>
</evidence>
<dbReference type="Pfam" id="PF12911">
    <property type="entry name" value="OppC_N"/>
    <property type="match status" value="1"/>
</dbReference>
<keyword evidence="6 7" id="KW-0472">Membrane</keyword>
<evidence type="ECO:0000313" key="10">
    <source>
        <dbReference type="EMBL" id="KUK94728.1"/>
    </source>
</evidence>
<proteinExistence type="inferred from homology"/>
<organism evidence="9 12">
    <name type="scientific">Methanothrix harundinacea</name>
    <dbReference type="NCBI Taxonomy" id="301375"/>
    <lineage>
        <taxon>Archaea</taxon>
        <taxon>Methanobacteriati</taxon>
        <taxon>Methanobacteriota</taxon>
        <taxon>Stenosarchaea group</taxon>
        <taxon>Methanomicrobia</taxon>
        <taxon>Methanotrichales</taxon>
        <taxon>Methanotrichaceae</taxon>
        <taxon>Methanothrix</taxon>
    </lineage>
</organism>
<keyword evidence="3" id="KW-1003">Cell membrane</keyword>
<keyword evidence="2 7" id="KW-0813">Transport</keyword>
<evidence type="ECO:0000256" key="3">
    <source>
        <dbReference type="ARBA" id="ARBA00022475"/>
    </source>
</evidence>
<comment type="caution">
    <text evidence="9">The sequence shown here is derived from an EMBL/GenBank/DDBJ whole genome shotgun (WGS) entry which is preliminary data.</text>
</comment>
<dbReference type="Proteomes" id="UP000057043">
    <property type="component" value="Unassembled WGS sequence"/>
</dbReference>
<comment type="subcellular location">
    <subcellularLocation>
        <location evidence="1 7">Cell membrane</location>
        <topology evidence="1 7">Multi-pass membrane protein</topology>
    </subcellularLocation>
</comment>
<dbReference type="PANTHER" id="PTHR43386:SF1">
    <property type="entry name" value="D,D-DIPEPTIDE TRANSPORT SYSTEM PERMEASE PROTEIN DDPC-RELATED"/>
    <property type="match status" value="1"/>
</dbReference>
<gene>
    <name evidence="9" type="ORF">XD72_1906</name>
    <name evidence="10" type="ORF">XE07_2060</name>
</gene>
<feature type="transmembrane region" description="Helical" evidence="7">
    <location>
        <begin position="139"/>
        <end position="157"/>
    </location>
</feature>
<name>A0A117LF54_9EURY</name>
<reference evidence="11 12" key="2">
    <citation type="journal article" date="2015" name="MBio">
        <title>Genome-Resolved Metagenomic Analysis Reveals Roles for Candidate Phyla and Other Microbial Community Members in Biogeochemical Transformations in Oil Reservoirs.</title>
        <authorList>
            <person name="Hu P."/>
            <person name="Tom L."/>
            <person name="Singh A."/>
            <person name="Thomas B.C."/>
            <person name="Baker B.J."/>
            <person name="Piceno Y.M."/>
            <person name="Andersen G.L."/>
            <person name="Banfield J.F."/>
        </authorList>
    </citation>
    <scope>NUCLEOTIDE SEQUENCE [LARGE SCALE GENOMIC DNA]</scope>
    <source>
        <strain evidence="9">57_489</strain>
    </source>
</reference>
<reference evidence="10" key="1">
    <citation type="journal article" date="2015" name="MBio">
        <title>Genome-resolved metagenomic analysis reveals roles for candidate phyla and other microbial community members in biogeochemical transformations in oil reservoirs.</title>
        <authorList>
            <person name="Hu P."/>
            <person name="Tom L."/>
            <person name="Singh A."/>
            <person name="Thomas B.C."/>
            <person name="Baker B.J."/>
            <person name="Piceno Y.M."/>
            <person name="Andersen G.L."/>
            <person name="Banfield J.F."/>
        </authorList>
    </citation>
    <scope>NUCLEOTIDE SEQUENCE [LARGE SCALE GENOMIC DNA]</scope>
    <source>
        <strain evidence="10">56_747</strain>
    </source>
</reference>
<evidence type="ECO:0000313" key="9">
    <source>
        <dbReference type="EMBL" id="KUK43721.1"/>
    </source>
</evidence>
<comment type="similarity">
    <text evidence="7">Belongs to the binding-protein-dependent transport system permease family.</text>
</comment>
<dbReference type="PROSITE" id="PS50928">
    <property type="entry name" value="ABC_TM1"/>
    <property type="match status" value="1"/>
</dbReference>
<dbReference type="InterPro" id="IPR035906">
    <property type="entry name" value="MetI-like_sf"/>
</dbReference>
<feature type="domain" description="ABC transmembrane type-1" evidence="8">
    <location>
        <begin position="79"/>
        <end position="267"/>
    </location>
</feature>
<dbReference type="GO" id="GO:0005886">
    <property type="term" value="C:plasma membrane"/>
    <property type="evidence" value="ECO:0007669"/>
    <property type="project" value="UniProtKB-SubCell"/>
</dbReference>
<evidence type="ECO:0000313" key="11">
    <source>
        <dbReference type="Proteomes" id="UP000053961"/>
    </source>
</evidence>
<dbReference type="Gene3D" id="1.10.3720.10">
    <property type="entry name" value="MetI-like"/>
    <property type="match status" value="1"/>
</dbReference>
<sequence>MHVNVWHEVVESNMGKAGLLLIGLMVVLAVFAPVLSPYSPRENTSTPAFSRPSADHWLGTNDARQDIWTQLLYGARTSLTVGFGVALLTALISILVGGTAAIFGGLYDRFWMRVVDATMAVPDVIVIILVAAYLRPNVLLMILLLSALSWPGGARVIRAQTLTLKERMHVSAARTFGAGWSHLLVRHIIPDLGPILVAIMIQDARRAVFMEAGLSFLGISDPSVMSWGKMMQYARVFTYLEVWKWWLLPTGLALSLTLMGLSFTGYSLESALDPRLREADHHHDGGI</sequence>
<dbReference type="GO" id="GO:0055085">
    <property type="term" value="P:transmembrane transport"/>
    <property type="evidence" value="ECO:0007669"/>
    <property type="project" value="InterPro"/>
</dbReference>
<dbReference type="CDD" id="cd06261">
    <property type="entry name" value="TM_PBP2"/>
    <property type="match status" value="1"/>
</dbReference>
<dbReference type="AlphaFoldDB" id="A0A117LF54"/>
<feature type="transmembrane region" description="Helical" evidence="7">
    <location>
        <begin position="17"/>
        <end position="35"/>
    </location>
</feature>
<evidence type="ECO:0000256" key="4">
    <source>
        <dbReference type="ARBA" id="ARBA00022692"/>
    </source>
</evidence>
<dbReference type="PANTHER" id="PTHR43386">
    <property type="entry name" value="OLIGOPEPTIDE TRANSPORT SYSTEM PERMEASE PROTEIN APPC"/>
    <property type="match status" value="1"/>
</dbReference>
<feature type="transmembrane region" description="Helical" evidence="7">
    <location>
        <begin position="245"/>
        <end position="268"/>
    </location>
</feature>
<protein>
    <submittedName>
        <fullName evidence="9">Binding-protein-dependent transport systems inner membrane component</fullName>
    </submittedName>
</protein>
<keyword evidence="4 7" id="KW-0812">Transmembrane</keyword>
<evidence type="ECO:0000313" key="12">
    <source>
        <dbReference type="Proteomes" id="UP000057043"/>
    </source>
</evidence>
<dbReference type="SUPFAM" id="SSF161098">
    <property type="entry name" value="MetI-like"/>
    <property type="match status" value="1"/>
</dbReference>
<evidence type="ECO:0000256" key="2">
    <source>
        <dbReference type="ARBA" id="ARBA00022448"/>
    </source>
</evidence>
<evidence type="ECO:0000256" key="7">
    <source>
        <dbReference type="RuleBase" id="RU363032"/>
    </source>
</evidence>
<dbReference type="Pfam" id="PF00528">
    <property type="entry name" value="BPD_transp_1"/>
    <property type="match status" value="1"/>
</dbReference>
<evidence type="ECO:0000256" key="1">
    <source>
        <dbReference type="ARBA" id="ARBA00004651"/>
    </source>
</evidence>